<evidence type="ECO:0000313" key="2">
    <source>
        <dbReference type="Proteomes" id="UP001177595"/>
    </source>
</evidence>
<accession>A0AA95GM62</accession>
<gene>
    <name evidence="1" type="ORF">QE210_17235</name>
</gene>
<dbReference type="EMBL" id="CP123504">
    <property type="protein sequence ID" value="WGM01518.1"/>
    <property type="molecule type" value="Genomic_DNA"/>
</dbReference>
<organism evidence="1 2">
    <name type="scientific">Arsenophonus nasoniae</name>
    <name type="common">son-killer infecting Nasonia vitripennis</name>
    <dbReference type="NCBI Taxonomy" id="638"/>
    <lineage>
        <taxon>Bacteria</taxon>
        <taxon>Pseudomonadati</taxon>
        <taxon>Pseudomonadota</taxon>
        <taxon>Gammaproteobacteria</taxon>
        <taxon>Enterobacterales</taxon>
        <taxon>Morganellaceae</taxon>
        <taxon>Arsenophonus</taxon>
    </lineage>
</organism>
<name>A0AA95GM62_9GAMM</name>
<reference evidence="1" key="1">
    <citation type="submission" date="2023-04" db="EMBL/GenBank/DDBJ databases">
        <title>Genome dynamics across the evolutionary transition to endosymbiosis.</title>
        <authorList>
            <person name="Siozios S."/>
            <person name="Nadal-Jimenez P."/>
            <person name="Azagi T."/>
            <person name="Sprong H."/>
            <person name="Frost C.L."/>
            <person name="Parratt S.R."/>
            <person name="Taylor G."/>
            <person name="Brettell L."/>
            <person name="Lew K.C."/>
            <person name="Croft L."/>
            <person name="King K.C."/>
            <person name="Brockhurst M.A."/>
            <person name="Hypsa V."/>
            <person name="Novakova E."/>
            <person name="Darby A.C."/>
            <person name="Hurst G.D.D."/>
        </authorList>
    </citation>
    <scope>NUCLEOTIDE SEQUENCE</scope>
    <source>
        <strain evidence="1">APv</strain>
    </source>
</reference>
<dbReference type="AlphaFoldDB" id="A0AA95GM62"/>
<proteinExistence type="predicted"/>
<sequence>MLSSYNTVTSTQNNPSSSTDVYCYYKKEDDIKDINRKGSLLQNVQSVSNTANNLALSDNTIIIAKAKLIAEKPAIPVIIKKLQRTSSKLTPIESVTQVDRSTSESLVKIAEPQIKQETRQQEKKTQQLLAHLKKIDLIDESIEAVGLNNIKISDPMFGQKLELAFLKVKEGVNFVNNLFSNELSALEKQAIQQEIVSYFRDINYPDPDTDKSIINLVKIHIKNFLAFVNRYSPDKIISVKENKKDNQKVAWIYENDPEFCIFMTNSAVHEYSNAIAWNFIHELSHISLKTKDFWYIVSVPPPSKIGAVGFDSFAGKIDVLTRMQTINYRKNDFLVNGPDYENTIFSVFNSRCTYLKAETILNNADSIAMLLFFVNQKFNGPLAALTTIPNYD</sequence>
<protein>
    <submittedName>
        <fullName evidence="1">Uncharacterized protein</fullName>
    </submittedName>
</protein>
<dbReference type="Proteomes" id="UP001177595">
    <property type="component" value="Chromosome"/>
</dbReference>
<dbReference type="RefSeq" id="WP_280625028.1">
    <property type="nucleotide sequence ID" value="NZ_CP123504.1"/>
</dbReference>
<evidence type="ECO:0000313" key="1">
    <source>
        <dbReference type="EMBL" id="WGM01518.1"/>
    </source>
</evidence>